<organism evidence="3 4">
    <name type="scientific">Sunxiuqinia elliptica</name>
    <dbReference type="NCBI Taxonomy" id="655355"/>
    <lineage>
        <taxon>Bacteria</taxon>
        <taxon>Pseudomonadati</taxon>
        <taxon>Bacteroidota</taxon>
        <taxon>Bacteroidia</taxon>
        <taxon>Marinilabiliales</taxon>
        <taxon>Prolixibacteraceae</taxon>
        <taxon>Sunxiuqinia</taxon>
    </lineage>
</organism>
<gene>
    <name evidence="3" type="ORF">SAMN05216283_101356</name>
</gene>
<keyword evidence="3" id="KW-0418">Kinase</keyword>
<dbReference type="PANTHER" id="PTHR35526:SF3">
    <property type="entry name" value="ANTI-SIGMA-F FACTOR RSBW"/>
    <property type="match status" value="1"/>
</dbReference>
<feature type="domain" description="Histidine kinase/HSP90-like ATPase" evidence="2">
    <location>
        <begin position="4"/>
        <end position="98"/>
    </location>
</feature>
<dbReference type="STRING" id="655355.SAMN05216283_101356"/>
<reference evidence="3 4" key="1">
    <citation type="submission" date="2016-10" db="EMBL/GenBank/DDBJ databases">
        <authorList>
            <person name="de Groot N.N."/>
        </authorList>
    </citation>
    <scope>NUCLEOTIDE SEQUENCE [LARGE SCALE GENOMIC DNA]</scope>
    <source>
        <strain evidence="3 4">CGMCC 1.9156</strain>
    </source>
</reference>
<proteinExistence type="predicted"/>
<keyword evidence="3" id="KW-0808">Transferase</keyword>
<dbReference type="Proteomes" id="UP000198964">
    <property type="component" value="Unassembled WGS sequence"/>
</dbReference>
<dbReference type="PANTHER" id="PTHR35526">
    <property type="entry name" value="ANTI-SIGMA-F FACTOR RSBW-RELATED"/>
    <property type="match status" value="1"/>
</dbReference>
<keyword evidence="1" id="KW-0723">Serine/threonine-protein kinase</keyword>
<dbReference type="SUPFAM" id="SSF55874">
    <property type="entry name" value="ATPase domain of HSP90 chaperone/DNA topoisomerase II/histidine kinase"/>
    <property type="match status" value="1"/>
</dbReference>
<accession>A0A1I2BA21</accession>
<dbReference type="Gene3D" id="3.30.565.10">
    <property type="entry name" value="Histidine kinase-like ATPase, C-terminal domain"/>
    <property type="match status" value="1"/>
</dbReference>
<dbReference type="EMBL" id="FONW01000001">
    <property type="protein sequence ID" value="SFE53052.1"/>
    <property type="molecule type" value="Genomic_DNA"/>
</dbReference>
<evidence type="ECO:0000259" key="2">
    <source>
        <dbReference type="Pfam" id="PF13581"/>
    </source>
</evidence>
<evidence type="ECO:0000313" key="4">
    <source>
        <dbReference type="Proteomes" id="UP000198964"/>
    </source>
</evidence>
<dbReference type="GO" id="GO:0004674">
    <property type="term" value="F:protein serine/threonine kinase activity"/>
    <property type="evidence" value="ECO:0007669"/>
    <property type="project" value="UniProtKB-KW"/>
</dbReference>
<sequence>MPDLQLGAIMLTVCESVSNAISHGNGHDINKHVQIRVECSKRELSFEIEDEGKGFDLGQVPDPTEIKNLKNEHGRGIFIIRNLADDVQFANNGALVKIKFKLSREHQFLL</sequence>
<dbReference type="CDD" id="cd16936">
    <property type="entry name" value="HATPase_RsbW-like"/>
    <property type="match status" value="1"/>
</dbReference>
<keyword evidence="4" id="KW-1185">Reference proteome</keyword>
<dbReference type="AlphaFoldDB" id="A0A1I2BA21"/>
<evidence type="ECO:0000256" key="1">
    <source>
        <dbReference type="ARBA" id="ARBA00022527"/>
    </source>
</evidence>
<dbReference type="InterPro" id="IPR003594">
    <property type="entry name" value="HATPase_dom"/>
</dbReference>
<dbReference type="Pfam" id="PF13581">
    <property type="entry name" value="HATPase_c_2"/>
    <property type="match status" value="1"/>
</dbReference>
<protein>
    <submittedName>
        <fullName evidence="3">Serine/threonine-protein kinase RsbW</fullName>
    </submittedName>
</protein>
<dbReference type="InterPro" id="IPR050267">
    <property type="entry name" value="Anti-sigma-factor_SerPK"/>
</dbReference>
<name>A0A1I2BA21_9BACT</name>
<evidence type="ECO:0000313" key="3">
    <source>
        <dbReference type="EMBL" id="SFE53052.1"/>
    </source>
</evidence>
<dbReference type="InterPro" id="IPR036890">
    <property type="entry name" value="HATPase_C_sf"/>
</dbReference>